<evidence type="ECO:0000313" key="2">
    <source>
        <dbReference type="Proteomes" id="UP000009017"/>
    </source>
</evidence>
<dbReference type="EMBL" id="AIMA01000003">
    <property type="protein sequence ID" value="EJF92118.1"/>
    <property type="molecule type" value="Genomic_DNA"/>
</dbReference>
<gene>
    <name evidence="1" type="ORF">ME3_00341</name>
</gene>
<sequence>MDRGNGELKVVRVGSIGGGVFSKGVEEHEA</sequence>
<dbReference type="AlphaFoldDB" id="J0ZTH4"/>
<name>J0ZTH4_9HYPH</name>
<reference evidence="1 2" key="1">
    <citation type="submission" date="2012-03" db="EMBL/GenBank/DDBJ databases">
        <title>The Genome Sequence of Bartonella melophagi K-2C.</title>
        <authorList>
            <consortium name="The Broad Institute Genome Sequencing Platform"/>
            <consortium name="The Broad Institute Genome Sequencing Center for Infectious Disease"/>
            <person name="Feldgarden M."/>
            <person name="Kirby J."/>
            <person name="Kosoy M."/>
            <person name="Birtles R."/>
            <person name="Probert W.S."/>
            <person name="Chiaraviglio L."/>
            <person name="Young S.K."/>
            <person name="Zeng Q."/>
            <person name="Gargeya S."/>
            <person name="Fitzgerald M."/>
            <person name="Haas B."/>
            <person name="Abouelleil A."/>
            <person name="Alvarado L."/>
            <person name="Arachchi H.M."/>
            <person name="Berlin A."/>
            <person name="Chapman S.B."/>
            <person name="Gearin G."/>
            <person name="Goldberg J."/>
            <person name="Griggs A."/>
            <person name="Gujja S."/>
            <person name="Hansen M."/>
            <person name="Heiman D."/>
            <person name="Howarth C."/>
            <person name="Larimer J."/>
            <person name="Lui A."/>
            <person name="MacDonald P.J.P."/>
            <person name="McCowen C."/>
            <person name="Montmayeur A."/>
            <person name="Murphy C."/>
            <person name="Neiman D."/>
            <person name="Pearson M."/>
            <person name="Priest M."/>
            <person name="Roberts A."/>
            <person name="Saif S."/>
            <person name="Shea T."/>
            <person name="Sisk P."/>
            <person name="Stolte C."/>
            <person name="Sykes S."/>
            <person name="Wortman J."/>
            <person name="Nusbaum C."/>
            <person name="Birren B."/>
        </authorList>
    </citation>
    <scope>NUCLEOTIDE SEQUENCE [LARGE SCALE GENOMIC DNA]</scope>
    <source>
        <strain evidence="1 2">K-2C</strain>
    </source>
</reference>
<accession>J0ZTH4</accession>
<organism evidence="1 2">
    <name type="scientific">Bartonella melophagi K-2C</name>
    <dbReference type="NCBI Taxonomy" id="1094557"/>
    <lineage>
        <taxon>Bacteria</taxon>
        <taxon>Pseudomonadati</taxon>
        <taxon>Pseudomonadota</taxon>
        <taxon>Alphaproteobacteria</taxon>
        <taxon>Hyphomicrobiales</taxon>
        <taxon>Bartonellaceae</taxon>
        <taxon>Bartonella</taxon>
    </lineage>
</organism>
<evidence type="ECO:0000313" key="1">
    <source>
        <dbReference type="EMBL" id="EJF92118.1"/>
    </source>
</evidence>
<protein>
    <submittedName>
        <fullName evidence="1">Uncharacterized protein</fullName>
    </submittedName>
</protein>
<dbReference type="Proteomes" id="UP000009017">
    <property type="component" value="Unassembled WGS sequence"/>
</dbReference>
<comment type="caution">
    <text evidence="1">The sequence shown here is derived from an EMBL/GenBank/DDBJ whole genome shotgun (WGS) entry which is preliminary data.</text>
</comment>
<dbReference type="HOGENOM" id="CLU_3402261_0_0_5"/>
<keyword evidence="2" id="KW-1185">Reference proteome</keyword>
<proteinExistence type="predicted"/>